<dbReference type="SUPFAM" id="SSF52540">
    <property type="entry name" value="P-loop containing nucleoside triphosphate hydrolases"/>
    <property type="match status" value="1"/>
</dbReference>
<dbReference type="Gene3D" id="3.40.50.300">
    <property type="entry name" value="P-loop containing nucleotide triphosphate hydrolases"/>
    <property type="match status" value="1"/>
</dbReference>
<feature type="domain" description="Disease resistance protein At4g27190-like leucine-rich repeats" evidence="9">
    <location>
        <begin position="1215"/>
        <end position="1310"/>
    </location>
</feature>
<evidence type="ECO:0000256" key="2">
    <source>
        <dbReference type="ARBA" id="ARBA00022614"/>
    </source>
</evidence>
<protein>
    <recommendedName>
        <fullName evidence="12">Disease resistance protein</fullName>
    </recommendedName>
</protein>
<evidence type="ECO:0000256" key="3">
    <source>
        <dbReference type="ARBA" id="ARBA00022737"/>
    </source>
</evidence>
<keyword evidence="6" id="KW-0067">ATP-binding</keyword>
<dbReference type="PRINTS" id="PR00364">
    <property type="entry name" value="DISEASERSIST"/>
</dbReference>
<name>A0AAN9PJV2_CLITE</name>
<dbReference type="PANTHER" id="PTHR33463:SF105">
    <property type="entry name" value="AND NB-ARC DOMAIN DISEASE RESISTANCE PROTEIN, PUTATIVE-RELATED"/>
    <property type="match status" value="1"/>
</dbReference>
<dbReference type="Gene3D" id="1.10.8.430">
    <property type="entry name" value="Helical domain of apoptotic protease-activating factors"/>
    <property type="match status" value="1"/>
</dbReference>
<dbReference type="InterPro" id="IPR057135">
    <property type="entry name" value="At4g27190-like_LRR"/>
</dbReference>
<evidence type="ECO:0000313" key="11">
    <source>
        <dbReference type="Proteomes" id="UP001359559"/>
    </source>
</evidence>
<evidence type="ECO:0000256" key="7">
    <source>
        <dbReference type="SAM" id="Coils"/>
    </source>
</evidence>
<dbReference type="GO" id="GO:0006952">
    <property type="term" value="P:defense response"/>
    <property type="evidence" value="ECO:0007669"/>
    <property type="project" value="UniProtKB-KW"/>
</dbReference>
<dbReference type="EMBL" id="JAYKXN010000003">
    <property type="protein sequence ID" value="KAK7300783.1"/>
    <property type="molecule type" value="Genomic_DNA"/>
</dbReference>
<feature type="coiled-coil region" evidence="7">
    <location>
        <begin position="59"/>
        <end position="114"/>
    </location>
</feature>
<dbReference type="InterPro" id="IPR050905">
    <property type="entry name" value="Plant_NBS-LRR"/>
</dbReference>
<dbReference type="Gene3D" id="1.10.10.10">
    <property type="entry name" value="Winged helix-like DNA-binding domain superfamily/Winged helix DNA-binding domain"/>
    <property type="match status" value="1"/>
</dbReference>
<dbReference type="Pfam" id="PF23247">
    <property type="entry name" value="LRR_RPS2"/>
    <property type="match status" value="4"/>
</dbReference>
<evidence type="ECO:0000256" key="5">
    <source>
        <dbReference type="ARBA" id="ARBA00022821"/>
    </source>
</evidence>
<feature type="domain" description="Disease resistance protein At4g27190-like leucine-rich repeats" evidence="9">
    <location>
        <begin position="755"/>
        <end position="871"/>
    </location>
</feature>
<evidence type="ECO:0000259" key="9">
    <source>
        <dbReference type="Pfam" id="PF23247"/>
    </source>
</evidence>
<dbReference type="InterPro" id="IPR032675">
    <property type="entry name" value="LRR_dom_sf"/>
</dbReference>
<dbReference type="InterPro" id="IPR042197">
    <property type="entry name" value="Apaf_helical"/>
</dbReference>
<accession>A0AAN9PJV2</accession>
<dbReference type="InterPro" id="IPR027417">
    <property type="entry name" value="P-loop_NTPase"/>
</dbReference>
<dbReference type="Pfam" id="PF00931">
    <property type="entry name" value="NB-ARC"/>
    <property type="match status" value="1"/>
</dbReference>
<feature type="domain" description="NB-ARC" evidence="8">
    <location>
        <begin position="174"/>
        <end position="334"/>
    </location>
</feature>
<dbReference type="FunFam" id="3.40.50.300:FF:001091">
    <property type="entry name" value="Probable disease resistance protein At1g61300"/>
    <property type="match status" value="1"/>
</dbReference>
<keyword evidence="7" id="KW-0175">Coiled coil</keyword>
<organism evidence="10 11">
    <name type="scientific">Clitoria ternatea</name>
    <name type="common">Butterfly pea</name>
    <dbReference type="NCBI Taxonomy" id="43366"/>
    <lineage>
        <taxon>Eukaryota</taxon>
        <taxon>Viridiplantae</taxon>
        <taxon>Streptophyta</taxon>
        <taxon>Embryophyta</taxon>
        <taxon>Tracheophyta</taxon>
        <taxon>Spermatophyta</taxon>
        <taxon>Magnoliopsida</taxon>
        <taxon>eudicotyledons</taxon>
        <taxon>Gunneridae</taxon>
        <taxon>Pentapetalae</taxon>
        <taxon>rosids</taxon>
        <taxon>fabids</taxon>
        <taxon>Fabales</taxon>
        <taxon>Fabaceae</taxon>
        <taxon>Papilionoideae</taxon>
        <taxon>50 kb inversion clade</taxon>
        <taxon>NPAAA clade</taxon>
        <taxon>indigoferoid/millettioid clade</taxon>
        <taxon>Phaseoleae</taxon>
        <taxon>Clitoria</taxon>
    </lineage>
</organism>
<dbReference type="PANTHER" id="PTHR33463">
    <property type="entry name" value="NB-ARC DOMAIN-CONTAINING PROTEIN-RELATED"/>
    <property type="match status" value="1"/>
</dbReference>
<evidence type="ECO:0000259" key="8">
    <source>
        <dbReference type="Pfam" id="PF00931"/>
    </source>
</evidence>
<sequence>MPVESVLQILRIRIVIFQMEDIALSVIAKISEYAVAPILRHAQYLCCFNNFVGNLPNVKRELELTRDSVKERVREATNRTEKIQPTVEKWLKDVENVLEEVQMIEGRISEARKSYFRRQCQYFLAKEIARKTEKMTQLNLNSKFEPFSRLTELPGMKYYSSKDFVLFQSTESAYKKLLEALKDKSACMIGLRGIGGSGKTTLVKEVGKKVVELEHFEKVVMATVTQTPNIRSIQAQIADQLGFKLEEESNLGRAQRLSQRLRKGTTLIIFDDVWEKLDFEALGIPFNENNKGCACVVLLTTRSKEVCTSMQCECIIELGLLTREEAWTLFKSSASLTDDSPHALKVVARKIVDECKGLPIAIVTIGSMLREKTFTEWELALSRLEDSKPLDVPKGLRSPHVCLQLSYDNLTNQLAKSLFLLCSIFPEDHEIDLEDLFRFGKGLGLVGTFGTMEKARREMHVALNILMDSCLLLYTNKKERVKMHDMVRDLALWIASQRGQEILGSTVMDPGILVGDETVEDKRVISLWDVKNGQLLDDQLNCPSLEILLLHSPNVGFEVSNLEGMKMLKILAFLRFGFKWNVYINRITNTSMLTLSVPHSIESLKNLRTLCLRGYKLGDISIIGILQELEILDLRGSSFEELPSGIVALKKLKLLDLYNCWIEKSNAYEVIGRCVQLEELYLYLWRFEEDFPYNVTFSRLRRYVILKAEINIDYFEAYSHLQVKILEKHRPSRALCIDGFNASAQSFNSLPTKDLFVKAEDLHLLNLEGGYKNLIPTMDQKGMNQLIVLILEYCSEIECLLDSTIIANTENPHAHLLQTEAVFSSLVTLRLCYMQGLQEVFRDPSSRCSLKNLEELSIENCMQLSSISFPINLKLCNLKFLKIERCQMLTSLFMLSIGQTLELLEELRISKCSKLKHVIEVEEGNVDYVSCQRHSSLLLPKLRILDIEGCENLEYIFPIFFAQGLVRLEEMRIHNSSQLKHVFGTEKEHHLSMYQNHSFHETKIEINLLSFRRLSLNSLSNLVDIWPEYCNPCSPNLKWLEFNKCPRLSNSSARKVVIRSHLQQDTTTMEKEILWVVVTSFNNLCDQKIPPELKVVLHLKVLILTHLRVEGIFQLQVREVGSNRKQVPLNLDLYGLYLTNLPDLKFIWKGPTNLLSLKALKSFRVDGCPNLKSIFSLTIVRSLPELTMLRIYNCGELEQIFDSGEEAQELKSPYTSSQQVCYPKLWNIEVKNCNKLKCLFYNFMADHFPSLNYMEIKECSQLEKVFAFEHEANHENQEKGITSKEGEQAPLQNLKHIILKSLPNFKEIHHGFKLEHHVKRTIQDCPKYSPRA</sequence>
<evidence type="ECO:0000256" key="1">
    <source>
        <dbReference type="ARBA" id="ARBA00008894"/>
    </source>
</evidence>
<proteinExistence type="inferred from homology"/>
<feature type="domain" description="Disease resistance protein At4g27190-like leucine-rich repeats" evidence="9">
    <location>
        <begin position="1071"/>
        <end position="1195"/>
    </location>
</feature>
<keyword evidence="5" id="KW-0611">Plant defense</keyword>
<keyword evidence="11" id="KW-1185">Reference proteome</keyword>
<dbReference type="GO" id="GO:0005524">
    <property type="term" value="F:ATP binding"/>
    <property type="evidence" value="ECO:0007669"/>
    <property type="project" value="UniProtKB-KW"/>
</dbReference>
<dbReference type="SUPFAM" id="SSF52047">
    <property type="entry name" value="RNI-like"/>
    <property type="match status" value="2"/>
</dbReference>
<dbReference type="InterPro" id="IPR036388">
    <property type="entry name" value="WH-like_DNA-bd_sf"/>
</dbReference>
<keyword evidence="2" id="KW-0433">Leucine-rich repeat</keyword>
<dbReference type="GO" id="GO:0043531">
    <property type="term" value="F:ADP binding"/>
    <property type="evidence" value="ECO:0007669"/>
    <property type="project" value="InterPro"/>
</dbReference>
<evidence type="ECO:0000313" key="10">
    <source>
        <dbReference type="EMBL" id="KAK7300783.1"/>
    </source>
</evidence>
<comment type="caution">
    <text evidence="10">The sequence shown here is derived from an EMBL/GenBank/DDBJ whole genome shotgun (WGS) entry which is preliminary data.</text>
</comment>
<evidence type="ECO:0000256" key="6">
    <source>
        <dbReference type="ARBA" id="ARBA00022840"/>
    </source>
</evidence>
<dbReference type="Proteomes" id="UP001359559">
    <property type="component" value="Unassembled WGS sequence"/>
</dbReference>
<evidence type="ECO:0008006" key="12">
    <source>
        <dbReference type="Google" id="ProtNLM"/>
    </source>
</evidence>
<evidence type="ECO:0000256" key="4">
    <source>
        <dbReference type="ARBA" id="ARBA00022741"/>
    </source>
</evidence>
<feature type="domain" description="Disease resistance protein At4g27190-like leucine-rich repeats" evidence="9">
    <location>
        <begin position="930"/>
        <end position="1050"/>
    </location>
</feature>
<gene>
    <name evidence="10" type="ORF">RJT34_11633</name>
</gene>
<dbReference type="InterPro" id="IPR002182">
    <property type="entry name" value="NB-ARC"/>
</dbReference>
<keyword evidence="3" id="KW-0677">Repeat</keyword>
<reference evidence="10 11" key="1">
    <citation type="submission" date="2024-01" db="EMBL/GenBank/DDBJ databases">
        <title>The genomes of 5 underutilized Papilionoideae crops provide insights into root nodulation and disease resistance.</title>
        <authorList>
            <person name="Yuan L."/>
        </authorList>
    </citation>
    <scope>NUCLEOTIDE SEQUENCE [LARGE SCALE GENOMIC DNA]</scope>
    <source>
        <strain evidence="10">LY-2023</strain>
        <tissue evidence="10">Leaf</tissue>
    </source>
</reference>
<dbReference type="Gene3D" id="3.80.10.10">
    <property type="entry name" value="Ribonuclease Inhibitor"/>
    <property type="match status" value="3"/>
</dbReference>
<comment type="similarity">
    <text evidence="1">Belongs to the disease resistance NB-LRR family.</text>
</comment>
<keyword evidence="4" id="KW-0547">Nucleotide-binding</keyword>